<evidence type="ECO:0000256" key="2">
    <source>
        <dbReference type="SAM" id="SignalP"/>
    </source>
</evidence>
<dbReference type="STRING" id="34103.SAMN05421778_11542"/>
<proteinExistence type="predicted"/>
<evidence type="ECO:0000313" key="4">
    <source>
        <dbReference type="Proteomes" id="UP000026714"/>
    </source>
</evidence>
<accession>A0A059KM17</accession>
<protein>
    <recommendedName>
        <fullName evidence="5">DUF3106 domain-containing protein</fullName>
    </recommendedName>
</protein>
<sequence>MSLSRSALPLSGVACVLALALASALPPLARPASAQATLGTTLGGSAGWQQLTPAEQKILLPLRDQWTDIEPLRRQKWRDIAAIYPTLPAEQQERLRSRMAEWAKMTPAQRNAARLHFGEVRQVPTTERQARWEAWQQLPEEQRRSIGTQAASTPAPAGTVPAAVRKTPAAAQAPQVKSNIVATPVRSTPQPVAPGTVQAGPGASTRPISKAAPTPPRHQPVGLPKIAATPGFVDRTTLLPSRGPQGAAAAGAATPVISLPAPAPTQAVTALPTAATASAPMAVIAASSPAAASENSP</sequence>
<dbReference type="Pfam" id="PF11304">
    <property type="entry name" value="DUF3106"/>
    <property type="match status" value="1"/>
</dbReference>
<evidence type="ECO:0000256" key="1">
    <source>
        <dbReference type="SAM" id="MobiDB-lite"/>
    </source>
</evidence>
<gene>
    <name evidence="3" type="ORF">X805_20250</name>
</gene>
<feature type="chain" id="PRO_5001576027" description="DUF3106 domain-containing protein" evidence="2">
    <location>
        <begin position="30"/>
        <end position="297"/>
    </location>
</feature>
<dbReference type="RefSeq" id="WP_051631877.1">
    <property type="nucleotide sequence ID" value="NZ_AZRA01000050.1"/>
</dbReference>
<dbReference type="Proteomes" id="UP000026714">
    <property type="component" value="Unassembled WGS sequence"/>
</dbReference>
<dbReference type="eggNOG" id="ENOG5032YRY">
    <property type="taxonomic scope" value="Bacteria"/>
</dbReference>
<feature type="signal peptide" evidence="2">
    <location>
        <begin position="1"/>
        <end position="29"/>
    </location>
</feature>
<keyword evidence="2" id="KW-0732">Signal</keyword>
<keyword evidence="4" id="KW-1185">Reference proteome</keyword>
<comment type="caution">
    <text evidence="3">The sequence shown here is derived from an EMBL/GenBank/DDBJ whole genome shotgun (WGS) entry which is preliminary data.</text>
</comment>
<dbReference type="InterPro" id="IPR021455">
    <property type="entry name" value="DUF3106"/>
</dbReference>
<organism evidence="3 4">
    <name type="scientific">Sphaerotilus natans subsp. natans DSM 6575</name>
    <dbReference type="NCBI Taxonomy" id="1286631"/>
    <lineage>
        <taxon>Bacteria</taxon>
        <taxon>Pseudomonadati</taxon>
        <taxon>Pseudomonadota</taxon>
        <taxon>Betaproteobacteria</taxon>
        <taxon>Burkholderiales</taxon>
        <taxon>Sphaerotilaceae</taxon>
        <taxon>Sphaerotilus</taxon>
    </lineage>
</organism>
<name>A0A059KM17_9BURK</name>
<feature type="region of interest" description="Disordered" evidence="1">
    <location>
        <begin position="185"/>
        <end position="223"/>
    </location>
</feature>
<reference evidence="3 4" key="1">
    <citation type="journal article" date="2014" name="FEMS Microbiol. Ecol.">
        <title>Sphaerotilus natans encrusted with nanoball-shaped Fe(III) oxide minerals formed by nitrate-reducing mixotrophic Fe(II) oxidation.</title>
        <authorList>
            <person name="Park S."/>
            <person name="Kim D.H."/>
            <person name="Lee J.H."/>
            <person name="Hur H.G."/>
        </authorList>
    </citation>
    <scope>NUCLEOTIDE SEQUENCE [LARGE SCALE GENOMIC DNA]</scope>
    <source>
        <strain evidence="3 4">DSM 6575</strain>
    </source>
</reference>
<evidence type="ECO:0000313" key="3">
    <source>
        <dbReference type="EMBL" id="KDB52410.1"/>
    </source>
</evidence>
<dbReference type="EMBL" id="AZRA01000050">
    <property type="protein sequence ID" value="KDB52410.1"/>
    <property type="molecule type" value="Genomic_DNA"/>
</dbReference>
<evidence type="ECO:0008006" key="5">
    <source>
        <dbReference type="Google" id="ProtNLM"/>
    </source>
</evidence>
<dbReference type="AlphaFoldDB" id="A0A059KM17"/>